<reference evidence="5" key="1">
    <citation type="submission" date="2015-08" db="EMBL/GenBank/DDBJ databases">
        <title>Fjat-14210 dsm16467.</title>
        <authorList>
            <person name="Liu B."/>
            <person name="Wang J."/>
            <person name="Zhu Y."/>
            <person name="Liu G."/>
            <person name="Chen Q."/>
            <person name="Chen Z."/>
            <person name="Lan J."/>
            <person name="Che J."/>
            <person name="Ge C."/>
            <person name="Shi H."/>
            <person name="Pan Z."/>
            <person name="Liu X."/>
        </authorList>
    </citation>
    <scope>NUCLEOTIDE SEQUENCE [LARGE SCALE GENOMIC DNA]</scope>
    <source>
        <strain evidence="5">DSM 16467</strain>
    </source>
</reference>
<dbReference type="AlphaFoldDB" id="A0A0M0L6A2"/>
<dbReference type="EMBL" id="LILC01000013">
    <property type="protein sequence ID" value="KOO46203.1"/>
    <property type="molecule type" value="Genomic_DNA"/>
</dbReference>
<dbReference type="Pfam" id="PF00015">
    <property type="entry name" value="MCPsignal"/>
    <property type="match status" value="1"/>
</dbReference>
<evidence type="ECO:0000259" key="3">
    <source>
        <dbReference type="PROSITE" id="PS50111"/>
    </source>
</evidence>
<proteinExistence type="predicted"/>
<dbReference type="SUPFAM" id="SSF58104">
    <property type="entry name" value="Methyl-accepting chemotaxis protein (MCP) signaling domain"/>
    <property type="match status" value="1"/>
</dbReference>
<dbReference type="RefSeq" id="WP_053401274.1">
    <property type="nucleotide sequence ID" value="NZ_JAUKEN010000001.1"/>
</dbReference>
<dbReference type="PANTHER" id="PTHR32089">
    <property type="entry name" value="METHYL-ACCEPTING CHEMOTAXIS PROTEIN MCPB"/>
    <property type="match status" value="1"/>
</dbReference>
<dbReference type="PATRIC" id="fig|284581.3.peg.2101"/>
<dbReference type="PROSITE" id="PS50111">
    <property type="entry name" value="CHEMOTAXIS_TRANSDUC_2"/>
    <property type="match status" value="1"/>
</dbReference>
<name>A0A0M0L6A2_9BACI</name>
<protein>
    <recommendedName>
        <fullName evidence="3">Methyl-accepting transducer domain-containing protein</fullName>
    </recommendedName>
</protein>
<dbReference type="OrthoDB" id="9807021at2"/>
<sequence length="328" mass="36615">MGLLQRFKRETAKELQAAAVEEMSTLSNQELQEVTSEMEQLLQLLHRKNTEAIQQEQTTSAACITIKQEATNHAQILTDSATSIQHILEQADEIERLVKKISKQTSDNLHIVNDGNERIDSLVQQMNHVKKVFEEFQSIIYALQQDSQEISNFANTIESIASQTNLLALNASIEAARAGEAGKGFAVVADEVRKLADQSKSALTEIKGNVEKIIERVQSLSVRVTERTTDITDTITMTQSTKKYFNDIHDSEVVMNEEVTIIQQSTSTVNGELSNVSQLLDGLLQNLMDDEEFSKDRGDASHSKQVLLDEVNTALNRMDELVQGLKLL</sequence>
<comment type="caution">
    <text evidence="4">The sequence shown here is derived from an EMBL/GenBank/DDBJ whole genome shotgun (WGS) entry which is preliminary data.</text>
</comment>
<dbReference type="GO" id="GO:0007165">
    <property type="term" value="P:signal transduction"/>
    <property type="evidence" value="ECO:0007669"/>
    <property type="project" value="UniProtKB-KW"/>
</dbReference>
<organism evidence="4 5">
    <name type="scientific">Priestia koreensis</name>
    <dbReference type="NCBI Taxonomy" id="284581"/>
    <lineage>
        <taxon>Bacteria</taxon>
        <taxon>Bacillati</taxon>
        <taxon>Bacillota</taxon>
        <taxon>Bacilli</taxon>
        <taxon>Bacillales</taxon>
        <taxon>Bacillaceae</taxon>
        <taxon>Priestia</taxon>
    </lineage>
</organism>
<keyword evidence="1 2" id="KW-0807">Transducer</keyword>
<dbReference type="PANTHER" id="PTHR32089:SF112">
    <property type="entry name" value="LYSOZYME-LIKE PROTEIN-RELATED"/>
    <property type="match status" value="1"/>
</dbReference>
<dbReference type="Gene3D" id="1.10.287.950">
    <property type="entry name" value="Methyl-accepting chemotaxis protein"/>
    <property type="match status" value="1"/>
</dbReference>
<evidence type="ECO:0000313" key="5">
    <source>
        <dbReference type="Proteomes" id="UP000037558"/>
    </source>
</evidence>
<dbReference type="Proteomes" id="UP000037558">
    <property type="component" value="Unassembled WGS sequence"/>
</dbReference>
<gene>
    <name evidence="4" type="ORF">AMD01_10080</name>
</gene>
<dbReference type="SMART" id="SM00283">
    <property type="entry name" value="MA"/>
    <property type="match status" value="1"/>
</dbReference>
<dbReference type="GO" id="GO:0016020">
    <property type="term" value="C:membrane"/>
    <property type="evidence" value="ECO:0007669"/>
    <property type="project" value="InterPro"/>
</dbReference>
<keyword evidence="5" id="KW-1185">Reference proteome</keyword>
<dbReference type="STRING" id="284581.AMD01_10080"/>
<dbReference type="InterPro" id="IPR004089">
    <property type="entry name" value="MCPsignal_dom"/>
</dbReference>
<evidence type="ECO:0000256" key="1">
    <source>
        <dbReference type="ARBA" id="ARBA00023224"/>
    </source>
</evidence>
<evidence type="ECO:0000256" key="2">
    <source>
        <dbReference type="PROSITE-ProRule" id="PRU00284"/>
    </source>
</evidence>
<feature type="domain" description="Methyl-accepting transducer" evidence="3">
    <location>
        <begin position="48"/>
        <end position="284"/>
    </location>
</feature>
<accession>A0A0M0L6A2</accession>
<evidence type="ECO:0000313" key="4">
    <source>
        <dbReference type="EMBL" id="KOO46203.1"/>
    </source>
</evidence>